<reference evidence="2" key="1">
    <citation type="submission" date="2017-06" db="EMBL/GenBank/DDBJ databases">
        <title>Whole genome sequence of Laribacter hongkongensis LHGZ1.</title>
        <authorList>
            <person name="Chen D."/>
            <person name="Wu H."/>
            <person name="Chen J."/>
        </authorList>
    </citation>
    <scope>NUCLEOTIDE SEQUENCE [LARGE SCALE GENOMIC DNA]</scope>
    <source>
        <strain evidence="2">LHGZ1</strain>
    </source>
</reference>
<name>A0A248LKF4_9NEIS</name>
<dbReference type="AlphaFoldDB" id="A0A248LKF4"/>
<proteinExistence type="predicted"/>
<protein>
    <submittedName>
        <fullName evidence="1">Uncharacterized protein</fullName>
    </submittedName>
</protein>
<dbReference type="Proteomes" id="UP000197424">
    <property type="component" value="Chromosome"/>
</dbReference>
<accession>A0A248LKF4</accession>
<evidence type="ECO:0000313" key="2">
    <source>
        <dbReference type="Proteomes" id="UP000197424"/>
    </source>
</evidence>
<organism evidence="1 2">
    <name type="scientific">Laribacter hongkongensis</name>
    <dbReference type="NCBI Taxonomy" id="168471"/>
    <lineage>
        <taxon>Bacteria</taxon>
        <taxon>Pseudomonadati</taxon>
        <taxon>Pseudomonadota</taxon>
        <taxon>Betaproteobacteria</taxon>
        <taxon>Neisseriales</taxon>
        <taxon>Aquaspirillaceae</taxon>
        <taxon>Laribacter</taxon>
    </lineage>
</organism>
<dbReference type="EMBL" id="CP022115">
    <property type="protein sequence ID" value="ASJ25132.1"/>
    <property type="molecule type" value="Genomic_DNA"/>
</dbReference>
<sequence>MAFLVADQVGPARAGAVCRRTDTAAGLAHLAVGTQGSAAPGGRRAAKAVGSRVNLLLPLACLAPECMADRQGRVCDASCHACKQPYLAGACSPGWSCGSFCPGPWVLLLAVCLAVFFADGVTLFSPTFLLRPD</sequence>
<gene>
    <name evidence="1" type="ORF">LHGZ1_2301</name>
</gene>
<evidence type="ECO:0000313" key="1">
    <source>
        <dbReference type="EMBL" id="ASJ25132.1"/>
    </source>
</evidence>